<gene>
    <name evidence="4" type="ORF">A2482_03175</name>
</gene>
<evidence type="ECO:0000259" key="3">
    <source>
        <dbReference type="PROSITE" id="PS51462"/>
    </source>
</evidence>
<accession>A0A1F5TAU9</accession>
<evidence type="ECO:0000256" key="2">
    <source>
        <dbReference type="ARBA" id="ARBA00022801"/>
    </source>
</evidence>
<dbReference type="CDD" id="cd04683">
    <property type="entry name" value="NUDIX_Hydrolase"/>
    <property type="match status" value="1"/>
</dbReference>
<dbReference type="EMBL" id="MFGM01000039">
    <property type="protein sequence ID" value="OGF36087.1"/>
    <property type="molecule type" value="Genomic_DNA"/>
</dbReference>
<protein>
    <recommendedName>
        <fullName evidence="3">Nudix hydrolase domain-containing protein</fullName>
    </recommendedName>
</protein>
<dbReference type="InterPro" id="IPR000086">
    <property type="entry name" value="NUDIX_hydrolase_dom"/>
</dbReference>
<dbReference type="Pfam" id="PF00293">
    <property type="entry name" value="NUDIX"/>
    <property type="match status" value="1"/>
</dbReference>
<keyword evidence="2" id="KW-0378">Hydrolase</keyword>
<evidence type="ECO:0000256" key="1">
    <source>
        <dbReference type="ARBA" id="ARBA00001946"/>
    </source>
</evidence>
<dbReference type="PANTHER" id="PTHR43046:SF14">
    <property type="entry name" value="MUTT_NUDIX FAMILY PROTEIN"/>
    <property type="match status" value="1"/>
</dbReference>
<dbReference type="InterPro" id="IPR020084">
    <property type="entry name" value="NUDIX_hydrolase_CS"/>
</dbReference>
<evidence type="ECO:0000313" key="5">
    <source>
        <dbReference type="Proteomes" id="UP000178656"/>
    </source>
</evidence>
<feature type="domain" description="Nudix hydrolase" evidence="3">
    <location>
        <begin position="6"/>
        <end position="138"/>
    </location>
</feature>
<dbReference type="Gene3D" id="3.90.79.10">
    <property type="entry name" value="Nucleoside Triphosphate Pyrophosphohydrolase"/>
    <property type="match status" value="1"/>
</dbReference>
<evidence type="ECO:0000313" key="4">
    <source>
        <dbReference type="EMBL" id="OGF36087.1"/>
    </source>
</evidence>
<comment type="cofactor">
    <cofactor evidence="1">
        <name>Mg(2+)</name>
        <dbReference type="ChEBI" id="CHEBI:18420"/>
    </cofactor>
</comment>
<dbReference type="GO" id="GO:0016787">
    <property type="term" value="F:hydrolase activity"/>
    <property type="evidence" value="ECO:0007669"/>
    <property type="project" value="UniProtKB-KW"/>
</dbReference>
<dbReference type="AlphaFoldDB" id="A0A1F5TAU9"/>
<proteinExistence type="predicted"/>
<dbReference type="PANTHER" id="PTHR43046">
    <property type="entry name" value="GDP-MANNOSE MANNOSYL HYDROLASE"/>
    <property type="match status" value="1"/>
</dbReference>
<dbReference type="Proteomes" id="UP000178656">
    <property type="component" value="Unassembled WGS sequence"/>
</dbReference>
<dbReference type="SUPFAM" id="SSF55811">
    <property type="entry name" value="Nudix"/>
    <property type="match status" value="1"/>
</dbReference>
<name>A0A1F5TAU9_9BACT</name>
<dbReference type="PROSITE" id="PS00893">
    <property type="entry name" value="NUDIX_BOX"/>
    <property type="match status" value="1"/>
</dbReference>
<comment type="caution">
    <text evidence="4">The sequence shown here is derived from an EMBL/GenBank/DDBJ whole genome shotgun (WGS) entry which is preliminary data.</text>
</comment>
<reference evidence="4 5" key="1">
    <citation type="journal article" date="2016" name="Nat. Commun.">
        <title>Thousands of microbial genomes shed light on interconnected biogeochemical processes in an aquifer system.</title>
        <authorList>
            <person name="Anantharaman K."/>
            <person name="Brown C.T."/>
            <person name="Hug L.A."/>
            <person name="Sharon I."/>
            <person name="Castelle C.J."/>
            <person name="Probst A.J."/>
            <person name="Thomas B.C."/>
            <person name="Singh A."/>
            <person name="Wilkins M.J."/>
            <person name="Karaoz U."/>
            <person name="Brodie E.L."/>
            <person name="Williams K.H."/>
            <person name="Hubbard S.S."/>
            <person name="Banfield J.F."/>
        </authorList>
    </citation>
    <scope>NUCLEOTIDE SEQUENCE [LARGE SCALE GENOMIC DNA]</scope>
</reference>
<sequence length="148" mass="17083">MSDKERFKPYAATYLIMEKDGQVLLLRRFNTGYQDGNYSLVAGHLDGGETAKQCIVREAMEEAGIAISLADLAVVHVMHRLSPAREYFDIYLRTEKWNGDIINREPHKCDELKWCRLDSLPDNMLPEVRFALEKVCRNVPYGEFGWPD</sequence>
<dbReference type="InterPro" id="IPR015797">
    <property type="entry name" value="NUDIX_hydrolase-like_dom_sf"/>
</dbReference>
<dbReference type="PROSITE" id="PS51462">
    <property type="entry name" value="NUDIX"/>
    <property type="match status" value="1"/>
</dbReference>
<organism evidence="4 5">
    <name type="scientific">Candidatus Falkowbacteria bacterium RIFOXYC2_FULL_48_21</name>
    <dbReference type="NCBI Taxonomy" id="1798005"/>
    <lineage>
        <taxon>Bacteria</taxon>
        <taxon>Candidatus Falkowiibacteriota</taxon>
    </lineage>
</organism>